<evidence type="ECO:0000313" key="4">
    <source>
        <dbReference type="Proteomes" id="UP001153069"/>
    </source>
</evidence>
<evidence type="ECO:0000313" key="3">
    <source>
        <dbReference type="EMBL" id="CAB9508610.1"/>
    </source>
</evidence>
<feature type="compositionally biased region" description="Acidic residues" evidence="2">
    <location>
        <begin position="52"/>
        <end position="68"/>
    </location>
</feature>
<feature type="region of interest" description="Disordered" evidence="2">
    <location>
        <begin position="523"/>
        <end position="543"/>
    </location>
</feature>
<gene>
    <name evidence="3" type="ORF">SEMRO_353_G124650.1</name>
</gene>
<accession>A0A9N8DXU1</accession>
<feature type="compositionally biased region" description="Polar residues" evidence="2">
    <location>
        <begin position="172"/>
        <end position="189"/>
    </location>
</feature>
<keyword evidence="1" id="KW-0175">Coiled coil</keyword>
<name>A0A9N8DXU1_9STRA</name>
<feature type="region of interest" description="Disordered" evidence="2">
    <location>
        <begin position="950"/>
        <end position="978"/>
    </location>
</feature>
<organism evidence="3 4">
    <name type="scientific">Seminavis robusta</name>
    <dbReference type="NCBI Taxonomy" id="568900"/>
    <lineage>
        <taxon>Eukaryota</taxon>
        <taxon>Sar</taxon>
        <taxon>Stramenopiles</taxon>
        <taxon>Ochrophyta</taxon>
        <taxon>Bacillariophyta</taxon>
        <taxon>Bacillariophyceae</taxon>
        <taxon>Bacillariophycidae</taxon>
        <taxon>Naviculales</taxon>
        <taxon>Naviculaceae</taxon>
        <taxon>Seminavis</taxon>
    </lineage>
</organism>
<protein>
    <recommendedName>
        <fullName evidence="5">TATA element modulatory factor 1 TATA binding domain-containing protein</fullName>
    </recommendedName>
</protein>
<dbReference type="EMBL" id="CAICTM010000352">
    <property type="protein sequence ID" value="CAB9508610.1"/>
    <property type="molecule type" value="Genomic_DNA"/>
</dbReference>
<dbReference type="GO" id="GO:0005783">
    <property type="term" value="C:endoplasmic reticulum"/>
    <property type="evidence" value="ECO:0007669"/>
    <property type="project" value="TreeGrafter"/>
</dbReference>
<feature type="compositionally biased region" description="Basic and acidic residues" evidence="2">
    <location>
        <begin position="210"/>
        <end position="224"/>
    </location>
</feature>
<feature type="compositionally biased region" description="Low complexity" evidence="2">
    <location>
        <begin position="959"/>
        <end position="968"/>
    </location>
</feature>
<keyword evidence="4" id="KW-1185">Reference proteome</keyword>
<dbReference type="PANTHER" id="PTHR46515">
    <property type="entry name" value="TATA ELEMENT MODULATORY FACTOR TMF1"/>
    <property type="match status" value="1"/>
</dbReference>
<evidence type="ECO:0000256" key="1">
    <source>
        <dbReference type="SAM" id="Coils"/>
    </source>
</evidence>
<feature type="coiled-coil region" evidence="1">
    <location>
        <begin position="627"/>
        <end position="714"/>
    </location>
</feature>
<feature type="compositionally biased region" description="Low complexity" evidence="2">
    <location>
        <begin position="160"/>
        <end position="171"/>
    </location>
</feature>
<dbReference type="OrthoDB" id="74178at2759"/>
<proteinExistence type="predicted"/>
<dbReference type="AlphaFoldDB" id="A0A9N8DXU1"/>
<comment type="caution">
    <text evidence="3">The sequence shown here is derived from an EMBL/GenBank/DDBJ whole genome shotgun (WGS) entry which is preliminary data.</text>
</comment>
<feature type="compositionally biased region" description="Acidic residues" evidence="2">
    <location>
        <begin position="250"/>
        <end position="264"/>
    </location>
</feature>
<evidence type="ECO:0000256" key="2">
    <source>
        <dbReference type="SAM" id="MobiDB-lite"/>
    </source>
</evidence>
<feature type="compositionally biased region" description="Low complexity" evidence="2">
    <location>
        <begin position="190"/>
        <end position="201"/>
    </location>
</feature>
<feature type="compositionally biased region" description="Gly residues" evidence="2">
    <location>
        <begin position="142"/>
        <end position="159"/>
    </location>
</feature>
<feature type="region of interest" description="Disordered" evidence="2">
    <location>
        <begin position="805"/>
        <end position="836"/>
    </location>
</feature>
<feature type="compositionally biased region" description="Low complexity" evidence="2">
    <location>
        <begin position="108"/>
        <end position="117"/>
    </location>
</feature>
<feature type="compositionally biased region" description="Polar residues" evidence="2">
    <location>
        <begin position="226"/>
        <end position="235"/>
    </location>
</feature>
<evidence type="ECO:0008006" key="5">
    <source>
        <dbReference type="Google" id="ProtNLM"/>
    </source>
</evidence>
<feature type="region of interest" description="Disordered" evidence="2">
    <location>
        <begin position="22"/>
        <end position="330"/>
    </location>
</feature>
<reference evidence="3" key="1">
    <citation type="submission" date="2020-06" db="EMBL/GenBank/DDBJ databases">
        <authorList>
            <consortium name="Plant Systems Biology data submission"/>
        </authorList>
    </citation>
    <scope>NUCLEOTIDE SEQUENCE</scope>
    <source>
        <strain evidence="3">D6</strain>
    </source>
</reference>
<dbReference type="PANTHER" id="PTHR46515:SF1">
    <property type="entry name" value="TATA ELEMENT MODULATORY FACTOR"/>
    <property type="match status" value="1"/>
</dbReference>
<feature type="compositionally biased region" description="Low complexity" evidence="2">
    <location>
        <begin position="129"/>
        <end position="141"/>
    </location>
</feature>
<dbReference type="InterPro" id="IPR052602">
    <property type="entry name" value="Growth_transcription_reg"/>
</dbReference>
<feature type="compositionally biased region" description="Polar residues" evidence="2">
    <location>
        <begin position="311"/>
        <end position="320"/>
    </location>
</feature>
<feature type="compositionally biased region" description="Basic and acidic residues" evidence="2">
    <location>
        <begin position="285"/>
        <end position="296"/>
    </location>
</feature>
<feature type="compositionally biased region" description="Acidic residues" evidence="2">
    <location>
        <begin position="810"/>
        <end position="822"/>
    </location>
</feature>
<feature type="compositionally biased region" description="Basic and acidic residues" evidence="2">
    <location>
        <begin position="265"/>
        <end position="277"/>
    </location>
</feature>
<feature type="compositionally biased region" description="Polar residues" evidence="2">
    <location>
        <begin position="38"/>
        <end position="51"/>
    </location>
</feature>
<feature type="region of interest" description="Disordered" evidence="2">
    <location>
        <begin position="419"/>
        <end position="447"/>
    </location>
</feature>
<sequence length="978" mass="108167">MWNTWVEKAAKAAAAIDQQLNESVGAEPGATKPIIAPTSPSGGEQEGTSVWNDDDFAFDDDDEEEAPPNEEPKELETEAPNKENEAANPAAVEEEKPAISKPPVANSAETPETEAQPQQPPQSAFNHQPTSPTSPTSATSSGGFGLGGFANLVGGGGGEATTPAPAPAKASNEVNFMSPFSTILSSLSNDQEQMDQQMPQEEPVPPTPIKEPEPPVEEPKKEEQPNNDAKPNNDATMEMQDPSEGAWKEDDIDLGDDDDEEEPLVPEKKAEESEPADKPTSPVPVKEEKKVEETVKEIPPAPPEAAPQQASSTDASNSAPQVDALNKRLEQVQNDLAQREAQLAAKADQLLTLQQMYEKDKAELVKKAADTKEEAKKRLAKARERCEAAESKLQASTSALSEDAAKQAEIISELREEGEKLAKKQSEMERMVRTARGEARTLKENLEDETKAKDTALAKIETLQADLKSTQEQLASARKGETQAGYLENEMQKAKEDIANKANTIMSLEQTVKQLVAGNKELAKEAEESRQGLTQDNQKAVTELRREHNEAVADMENKLQTTEREAAVREDALRHEVEELRKRWQDAVRRADASSMDVQSSTAPLLRQLESMERQQRARASAAAELETKLRAELEETVIRNEKLTKEHTEIKTKHNRLDRLTKEQQHDLEERQNTIDELTTKIARLEEKLQSMLAEHEKRREEYERVEKMANEGVTKVRSEMSQAVLESEDRYRSQIDSMKEELLLEQKKLRVETEKRTQLEAQVDQLLDSAAMMIIPDANHESAKPVKLKQSEGQADILESALLGLGGDDTDDNLSEDDEDVPKPELHHQTSTGSSYAALEQLTQNLKSTKKELTTLRNRLEESEKTRESLMVDLGECRGAKEKIPLLEAKVKELMADNNEKELEIRGLQEDILEVKEMYRSQLNMLLEEQAGVKAAEAAAKAAEAAKQAKMNGTSNPPAEEAPVPELVEDALIGIA</sequence>
<dbReference type="GO" id="GO:0005794">
    <property type="term" value="C:Golgi apparatus"/>
    <property type="evidence" value="ECO:0007669"/>
    <property type="project" value="TreeGrafter"/>
</dbReference>
<feature type="coiled-coil region" evidence="1">
    <location>
        <begin position="841"/>
        <end position="920"/>
    </location>
</feature>
<feature type="compositionally biased region" description="Polar residues" evidence="2">
    <location>
        <begin position="531"/>
        <end position="540"/>
    </location>
</feature>
<feature type="compositionally biased region" description="Basic and acidic residues" evidence="2">
    <location>
        <begin position="70"/>
        <end position="85"/>
    </location>
</feature>
<dbReference type="Proteomes" id="UP001153069">
    <property type="component" value="Unassembled WGS sequence"/>
</dbReference>